<accession>A0A061SNF4</accession>
<feature type="transmembrane region" description="Helical" evidence="1">
    <location>
        <begin position="22"/>
        <end position="42"/>
    </location>
</feature>
<feature type="transmembrane region" description="Helical" evidence="1">
    <location>
        <begin position="54"/>
        <end position="71"/>
    </location>
</feature>
<sequence length="80" mass="8510">MGVDFDIDKPVSESVRKSGPNYGLLVPLLYAPLLPLMRIALVRSKVAPHIRDRALIGTTVFALGHAGYVMSQDSSMGAGA</sequence>
<protein>
    <submittedName>
        <fullName evidence="2">Uncharacterized protein</fullName>
    </submittedName>
</protein>
<evidence type="ECO:0000313" key="2">
    <source>
        <dbReference type="EMBL" id="JAC84589.1"/>
    </source>
</evidence>
<dbReference type="AlphaFoldDB" id="A0A061SNF4"/>
<evidence type="ECO:0000256" key="1">
    <source>
        <dbReference type="SAM" id="Phobius"/>
    </source>
</evidence>
<name>A0A061SNF4_9CHLO</name>
<proteinExistence type="predicted"/>
<keyword evidence="1" id="KW-0812">Transmembrane</keyword>
<gene>
    <name evidence="2" type="ORF">TSPGSL018_611</name>
</gene>
<keyword evidence="1" id="KW-0472">Membrane</keyword>
<organism evidence="2">
    <name type="scientific">Tetraselmis sp. GSL018</name>
    <dbReference type="NCBI Taxonomy" id="582737"/>
    <lineage>
        <taxon>Eukaryota</taxon>
        <taxon>Viridiplantae</taxon>
        <taxon>Chlorophyta</taxon>
        <taxon>core chlorophytes</taxon>
        <taxon>Chlorodendrophyceae</taxon>
        <taxon>Chlorodendrales</taxon>
        <taxon>Chlorodendraceae</taxon>
        <taxon>Tetraselmis</taxon>
    </lineage>
</organism>
<keyword evidence="1" id="KW-1133">Transmembrane helix</keyword>
<dbReference type="EMBL" id="GBEZ01000288">
    <property type="protein sequence ID" value="JAC84589.1"/>
    <property type="molecule type" value="Transcribed_RNA"/>
</dbReference>
<reference evidence="2" key="1">
    <citation type="submission" date="2014-05" db="EMBL/GenBank/DDBJ databases">
        <title>The transcriptome of the halophilic microalga Tetraselmis sp. GSL018 isolated from the Great Salt Lake, Utah.</title>
        <authorList>
            <person name="Jinkerson R.E."/>
            <person name="D'Adamo S."/>
            <person name="Posewitz M.C."/>
        </authorList>
    </citation>
    <scope>NUCLEOTIDE SEQUENCE</scope>
    <source>
        <strain evidence="2">GSL018</strain>
    </source>
</reference>